<keyword evidence="3" id="KW-1185">Reference proteome</keyword>
<evidence type="ECO:0000256" key="1">
    <source>
        <dbReference type="SAM" id="MobiDB-lite"/>
    </source>
</evidence>
<gene>
    <name evidence="2" type="ORF">mMyoMyo1_009107</name>
</gene>
<proteinExistence type="predicted"/>
<feature type="compositionally biased region" description="Low complexity" evidence="1">
    <location>
        <begin position="117"/>
        <end position="128"/>
    </location>
</feature>
<evidence type="ECO:0000313" key="3">
    <source>
        <dbReference type="Proteomes" id="UP000527355"/>
    </source>
</evidence>
<feature type="compositionally biased region" description="Basic and acidic residues" evidence="1">
    <location>
        <begin position="94"/>
        <end position="109"/>
    </location>
</feature>
<protein>
    <submittedName>
        <fullName evidence="2">Uncharacterized protein</fullName>
    </submittedName>
</protein>
<sequence>MSLKIKLKMLLKKKEKCLSEYVQISVRGLSKQGLTPSLPTRSGPSARKECWFGPTAPSRAAQHFTSRENAPTTGTPGQAAAHTCRPWARGQRPQAERSGGDMHSCRREAQAQAGPQGRCAAGPSAPAAGRRECTEISPGEALNRYRNLSPRWGLLHRNLESHSPTGSILPTGNHWKRQLIL</sequence>
<feature type="region of interest" description="Disordered" evidence="1">
    <location>
        <begin position="60"/>
        <end position="131"/>
    </location>
</feature>
<comment type="caution">
    <text evidence="2">The sequence shown here is derived from an EMBL/GenBank/DDBJ whole genome shotgun (WGS) entry which is preliminary data.</text>
</comment>
<feature type="compositionally biased region" description="Low complexity" evidence="1">
    <location>
        <begin position="70"/>
        <end position="83"/>
    </location>
</feature>
<name>A0A7J7TJW4_MYOMY</name>
<evidence type="ECO:0000313" key="2">
    <source>
        <dbReference type="EMBL" id="KAF6300637.1"/>
    </source>
</evidence>
<organism evidence="2 3">
    <name type="scientific">Myotis myotis</name>
    <name type="common">Greater mouse-eared bat</name>
    <name type="synonym">Vespertilio myotis</name>
    <dbReference type="NCBI Taxonomy" id="51298"/>
    <lineage>
        <taxon>Eukaryota</taxon>
        <taxon>Metazoa</taxon>
        <taxon>Chordata</taxon>
        <taxon>Craniata</taxon>
        <taxon>Vertebrata</taxon>
        <taxon>Euteleostomi</taxon>
        <taxon>Mammalia</taxon>
        <taxon>Eutheria</taxon>
        <taxon>Laurasiatheria</taxon>
        <taxon>Chiroptera</taxon>
        <taxon>Yangochiroptera</taxon>
        <taxon>Vespertilionidae</taxon>
        <taxon>Myotis</taxon>
    </lineage>
</organism>
<dbReference type="Proteomes" id="UP000527355">
    <property type="component" value="Unassembled WGS sequence"/>
</dbReference>
<dbReference type="EMBL" id="JABWUV010000016">
    <property type="protein sequence ID" value="KAF6300637.1"/>
    <property type="molecule type" value="Genomic_DNA"/>
</dbReference>
<reference evidence="2 3" key="1">
    <citation type="journal article" date="2020" name="Nature">
        <title>Six reference-quality genomes reveal evolution of bat adaptations.</title>
        <authorList>
            <person name="Jebb D."/>
            <person name="Huang Z."/>
            <person name="Pippel M."/>
            <person name="Hughes G.M."/>
            <person name="Lavrichenko K."/>
            <person name="Devanna P."/>
            <person name="Winkler S."/>
            <person name="Jermiin L.S."/>
            <person name="Skirmuntt E.C."/>
            <person name="Katzourakis A."/>
            <person name="Burkitt-Gray L."/>
            <person name="Ray D.A."/>
            <person name="Sullivan K.A.M."/>
            <person name="Roscito J.G."/>
            <person name="Kirilenko B.M."/>
            <person name="Davalos L.M."/>
            <person name="Corthals A.P."/>
            <person name="Power M.L."/>
            <person name="Jones G."/>
            <person name="Ransome R.D."/>
            <person name="Dechmann D.K.N."/>
            <person name="Locatelli A.G."/>
            <person name="Puechmaille S.J."/>
            <person name="Fedrigo O."/>
            <person name="Jarvis E.D."/>
            <person name="Hiller M."/>
            <person name="Vernes S.C."/>
            <person name="Myers E.W."/>
            <person name="Teeling E.C."/>
        </authorList>
    </citation>
    <scope>NUCLEOTIDE SEQUENCE [LARGE SCALE GENOMIC DNA]</scope>
    <source>
        <strain evidence="2">MMyoMyo1</strain>
        <tissue evidence="2">Flight muscle</tissue>
    </source>
</reference>
<accession>A0A7J7TJW4</accession>
<dbReference type="AlphaFoldDB" id="A0A7J7TJW4"/>